<dbReference type="PROSITE" id="PS00675">
    <property type="entry name" value="SIGMA54_INTERACT_1"/>
    <property type="match status" value="1"/>
</dbReference>
<feature type="domain" description="Sigma-54 factor interaction" evidence="5">
    <location>
        <begin position="237"/>
        <end position="466"/>
    </location>
</feature>
<keyword evidence="3" id="KW-0805">Transcription regulation</keyword>
<name>A0A4R0Q0C1_9SPHI</name>
<dbReference type="Pfam" id="PF25601">
    <property type="entry name" value="AAA_lid_14"/>
    <property type="match status" value="1"/>
</dbReference>
<evidence type="ECO:0000259" key="5">
    <source>
        <dbReference type="PROSITE" id="PS50045"/>
    </source>
</evidence>
<dbReference type="InterPro" id="IPR025944">
    <property type="entry name" value="Sigma_54_int_dom_CS"/>
</dbReference>
<dbReference type="AlphaFoldDB" id="A0A4R0Q0C1"/>
<dbReference type="OrthoDB" id="9767722at2"/>
<protein>
    <submittedName>
        <fullName evidence="6">AAA family ATPase</fullName>
    </submittedName>
</protein>
<dbReference type="PANTHER" id="PTHR32071">
    <property type="entry name" value="TRANSCRIPTIONAL REGULATORY PROTEIN"/>
    <property type="match status" value="1"/>
</dbReference>
<evidence type="ECO:0000256" key="2">
    <source>
        <dbReference type="ARBA" id="ARBA00022840"/>
    </source>
</evidence>
<keyword evidence="1" id="KW-0547">Nucleotide-binding</keyword>
<dbReference type="InterPro" id="IPR002078">
    <property type="entry name" value="Sigma_54_int"/>
</dbReference>
<dbReference type="InterPro" id="IPR029016">
    <property type="entry name" value="GAF-like_dom_sf"/>
</dbReference>
<evidence type="ECO:0000256" key="3">
    <source>
        <dbReference type="ARBA" id="ARBA00023015"/>
    </source>
</evidence>
<dbReference type="SUPFAM" id="SSF55781">
    <property type="entry name" value="GAF domain-like"/>
    <property type="match status" value="1"/>
</dbReference>
<dbReference type="FunFam" id="3.40.50.300:FF:000006">
    <property type="entry name" value="DNA-binding transcriptional regulator NtrC"/>
    <property type="match status" value="1"/>
</dbReference>
<reference evidence="6 7" key="1">
    <citation type="submission" date="2019-02" db="EMBL/GenBank/DDBJ databases">
        <title>Pedobacter sp. RP-3-21 sp. nov., isolated from Arctic soil.</title>
        <authorList>
            <person name="Dahal R.H."/>
        </authorList>
    </citation>
    <scope>NUCLEOTIDE SEQUENCE [LARGE SCALE GENOMIC DNA]</scope>
    <source>
        <strain evidence="6 7">RP-3-21</strain>
    </source>
</reference>
<dbReference type="SMART" id="SM00382">
    <property type="entry name" value="AAA"/>
    <property type="match status" value="1"/>
</dbReference>
<evidence type="ECO:0000313" key="6">
    <source>
        <dbReference type="EMBL" id="TCD26586.1"/>
    </source>
</evidence>
<keyword evidence="2" id="KW-0067">ATP-binding</keyword>
<dbReference type="InterPro" id="IPR027417">
    <property type="entry name" value="P-loop_NTPase"/>
</dbReference>
<dbReference type="InterPro" id="IPR025662">
    <property type="entry name" value="Sigma_54_int_dom_ATP-bd_1"/>
</dbReference>
<gene>
    <name evidence="6" type="ORF">EZ456_12960</name>
</gene>
<comment type="caution">
    <text evidence="6">The sequence shown here is derived from an EMBL/GenBank/DDBJ whole genome shotgun (WGS) entry which is preliminary data.</text>
</comment>
<evidence type="ECO:0000256" key="4">
    <source>
        <dbReference type="ARBA" id="ARBA00023163"/>
    </source>
</evidence>
<proteinExistence type="predicted"/>
<dbReference type="Gene3D" id="3.30.450.40">
    <property type="match status" value="1"/>
</dbReference>
<dbReference type="Gene3D" id="3.40.50.300">
    <property type="entry name" value="P-loop containing nucleotide triphosphate hydrolases"/>
    <property type="match status" value="1"/>
</dbReference>
<dbReference type="PROSITE" id="PS50045">
    <property type="entry name" value="SIGMA54_INTERACT_4"/>
    <property type="match status" value="1"/>
</dbReference>
<dbReference type="SUPFAM" id="SSF52540">
    <property type="entry name" value="P-loop containing nucleoside triphosphate hydrolases"/>
    <property type="match status" value="1"/>
</dbReference>
<dbReference type="CDD" id="cd00009">
    <property type="entry name" value="AAA"/>
    <property type="match status" value="1"/>
</dbReference>
<dbReference type="SUPFAM" id="SSF46689">
    <property type="entry name" value="Homeodomain-like"/>
    <property type="match status" value="1"/>
</dbReference>
<dbReference type="Gene3D" id="1.10.10.60">
    <property type="entry name" value="Homeodomain-like"/>
    <property type="match status" value="1"/>
</dbReference>
<dbReference type="PROSITE" id="PS00688">
    <property type="entry name" value="SIGMA54_INTERACT_3"/>
    <property type="match status" value="1"/>
</dbReference>
<evidence type="ECO:0000256" key="1">
    <source>
        <dbReference type="ARBA" id="ARBA00022741"/>
    </source>
</evidence>
<accession>A0A4R0Q0C1</accession>
<dbReference type="Proteomes" id="UP000293925">
    <property type="component" value="Unassembled WGS sequence"/>
</dbReference>
<dbReference type="Gene3D" id="1.10.8.60">
    <property type="match status" value="1"/>
</dbReference>
<dbReference type="InterPro" id="IPR009057">
    <property type="entry name" value="Homeodomain-like_sf"/>
</dbReference>
<sequence length="554" mass="61991">MLSLVLGAVNQIAVAVSNIIYLEEIKQREEEKEILLSFSNSMAAVRTKHDLNAIINDQLKKLCNIRDYVISVIHENGKTHGGFIYNLDADYIRMPEFTKALNTKFDINDGVFDVFMVSDKPFIFNIAALLTRKDVPGYIRFWHGIGIRTVIGIALTRYSEPIGVLWIEPEKAETFDVFYSSLFSGTVVQLSIALSNILANEKIEDQLKEIDGYRLKLMEEKSYLQNEIETDNNHSEIIGSGEEMAEVFRMISQVSPTDSTVLLLGETGTGKELVARAIHGNSKRKEKLMIKVNCAALPANLIESELFGHEKGSFTGAMERRTGKFELAHQGTIFLDEVGEMPLDLQVKLLRVLQEREIERIGGKGGIKVDVRVIAATNRDLLKEVANGMFRSDLYYRLNVFPITLPPLRSRKGDIHGLANFFIEKFAKKTGKNVATFSEKVLQDLIGYHWPGNVRELEHLMERSVLLSPGPVIKEIHFSITQNRGNEKKAGHDHIKTIDENEREHILNVLNRCGGKVFGPHGAAVKLGVPVSTLNSKIAKLGIVKEKVVSVGKG</sequence>
<dbReference type="PANTHER" id="PTHR32071:SF57">
    <property type="entry name" value="C4-DICARBOXYLATE TRANSPORT TRANSCRIPTIONAL REGULATORY PROTEIN DCTD"/>
    <property type="match status" value="1"/>
</dbReference>
<dbReference type="Pfam" id="PF00158">
    <property type="entry name" value="Sigma54_activat"/>
    <property type="match status" value="1"/>
</dbReference>
<organism evidence="6 7">
    <name type="scientific">Pedobacter psychrodurus</name>
    <dbReference type="NCBI Taxonomy" id="2530456"/>
    <lineage>
        <taxon>Bacteria</taxon>
        <taxon>Pseudomonadati</taxon>
        <taxon>Bacteroidota</taxon>
        <taxon>Sphingobacteriia</taxon>
        <taxon>Sphingobacteriales</taxon>
        <taxon>Sphingobacteriaceae</taxon>
        <taxon>Pedobacter</taxon>
    </lineage>
</organism>
<dbReference type="EMBL" id="SJSO01000009">
    <property type="protein sequence ID" value="TCD26586.1"/>
    <property type="molecule type" value="Genomic_DNA"/>
</dbReference>
<keyword evidence="7" id="KW-1185">Reference proteome</keyword>
<dbReference type="GO" id="GO:0005524">
    <property type="term" value="F:ATP binding"/>
    <property type="evidence" value="ECO:0007669"/>
    <property type="project" value="UniProtKB-KW"/>
</dbReference>
<keyword evidence="4" id="KW-0804">Transcription</keyword>
<dbReference type="GO" id="GO:0006355">
    <property type="term" value="P:regulation of DNA-templated transcription"/>
    <property type="evidence" value="ECO:0007669"/>
    <property type="project" value="InterPro"/>
</dbReference>
<evidence type="ECO:0000313" key="7">
    <source>
        <dbReference type="Proteomes" id="UP000293925"/>
    </source>
</evidence>
<dbReference type="InterPro" id="IPR003593">
    <property type="entry name" value="AAA+_ATPase"/>
</dbReference>
<dbReference type="InterPro" id="IPR058031">
    <property type="entry name" value="AAA_lid_NorR"/>
</dbReference>